<protein>
    <submittedName>
        <fullName evidence="1">Uncharacterized protein</fullName>
    </submittedName>
</protein>
<organism evidence="1 2">
    <name type="scientific">Diversispora epigaea</name>
    <dbReference type="NCBI Taxonomy" id="1348612"/>
    <lineage>
        <taxon>Eukaryota</taxon>
        <taxon>Fungi</taxon>
        <taxon>Fungi incertae sedis</taxon>
        <taxon>Mucoromycota</taxon>
        <taxon>Glomeromycotina</taxon>
        <taxon>Glomeromycetes</taxon>
        <taxon>Diversisporales</taxon>
        <taxon>Diversisporaceae</taxon>
        <taxon>Diversispora</taxon>
    </lineage>
</organism>
<dbReference type="EMBL" id="PQFF01000335">
    <property type="protein sequence ID" value="RHZ58636.1"/>
    <property type="molecule type" value="Genomic_DNA"/>
</dbReference>
<evidence type="ECO:0000313" key="2">
    <source>
        <dbReference type="Proteomes" id="UP000266861"/>
    </source>
</evidence>
<comment type="caution">
    <text evidence="1">The sequence shown here is derived from an EMBL/GenBank/DDBJ whole genome shotgun (WGS) entry which is preliminary data.</text>
</comment>
<dbReference type="AlphaFoldDB" id="A0A397HAP1"/>
<dbReference type="Proteomes" id="UP000266861">
    <property type="component" value="Unassembled WGS sequence"/>
</dbReference>
<reference evidence="1 2" key="1">
    <citation type="submission" date="2018-08" db="EMBL/GenBank/DDBJ databases">
        <title>Genome and evolution of the arbuscular mycorrhizal fungus Diversispora epigaea (formerly Glomus versiforme) and its bacterial endosymbionts.</title>
        <authorList>
            <person name="Sun X."/>
            <person name="Fei Z."/>
            <person name="Harrison M."/>
        </authorList>
    </citation>
    <scope>NUCLEOTIDE SEQUENCE [LARGE SCALE GENOMIC DNA]</scope>
    <source>
        <strain evidence="1 2">IT104</strain>
    </source>
</reference>
<proteinExistence type="predicted"/>
<keyword evidence="2" id="KW-1185">Reference proteome</keyword>
<accession>A0A397HAP1</accession>
<evidence type="ECO:0000313" key="1">
    <source>
        <dbReference type="EMBL" id="RHZ58636.1"/>
    </source>
</evidence>
<gene>
    <name evidence="1" type="ORF">Glove_372g124</name>
</gene>
<sequence length="93" mass="10925">MKWYELTNTHQLDEGILYRDFTEKGIMIDQPPDLEISQVLTREGRRGGGGEVKDTSTKPDQLNRTANIISHDLSAHHCSYHFRFIRYFNFRNP</sequence>
<name>A0A397HAP1_9GLOM</name>